<evidence type="ECO:0000256" key="12">
    <source>
        <dbReference type="SAM" id="MobiDB-lite"/>
    </source>
</evidence>
<feature type="domain" description="CRESS-DNA virus Rep endonuclease" evidence="13">
    <location>
        <begin position="38"/>
        <end position="158"/>
    </location>
</feature>
<evidence type="ECO:0000256" key="11">
    <source>
        <dbReference type="ARBA" id="ARBA00023125"/>
    </source>
</evidence>
<dbReference type="GO" id="GO:0006260">
    <property type="term" value="P:DNA replication"/>
    <property type="evidence" value="ECO:0007669"/>
    <property type="project" value="UniProtKB-KW"/>
</dbReference>
<keyword evidence="11" id="KW-0238">DNA-binding</keyword>
<reference evidence="14" key="1">
    <citation type="submission" date="2016-05" db="EMBL/GenBank/DDBJ databases">
        <title>Viral Hybridization Blurs Taxonomic Lines in a Wastewater Treatment Plant.</title>
        <authorList>
            <person name="Pearson V.M.M."/>
            <person name="Caudle S.B."/>
            <person name="Rokyta D.R."/>
        </authorList>
    </citation>
    <scope>NUCLEOTIDE SEQUENCE</scope>
    <source>
        <strain evidence="14">Wastewater_Circular_Virus_FL51</strain>
    </source>
</reference>
<evidence type="ECO:0000256" key="5">
    <source>
        <dbReference type="ARBA" id="ARBA00022722"/>
    </source>
</evidence>
<evidence type="ECO:0000256" key="4">
    <source>
        <dbReference type="ARBA" id="ARBA00022705"/>
    </source>
</evidence>
<feature type="region of interest" description="Disordered" evidence="12">
    <location>
        <begin position="1"/>
        <end position="31"/>
    </location>
</feature>
<dbReference type="GO" id="GO:0004519">
    <property type="term" value="F:endonuclease activity"/>
    <property type="evidence" value="ECO:0007669"/>
    <property type="project" value="UniProtKB-KW"/>
</dbReference>
<evidence type="ECO:0000256" key="7">
    <source>
        <dbReference type="ARBA" id="ARBA00022741"/>
    </source>
</evidence>
<evidence type="ECO:0000313" key="14">
    <source>
        <dbReference type="EMBL" id="AOV86313.1"/>
    </source>
</evidence>
<keyword evidence="9" id="KW-0378">Hydrolase</keyword>
<evidence type="ECO:0000256" key="3">
    <source>
        <dbReference type="ARBA" id="ARBA00022695"/>
    </source>
</evidence>
<comment type="subcellular location">
    <subcellularLocation>
        <location evidence="1">Host nucleus</location>
    </subcellularLocation>
</comment>
<keyword evidence="4" id="KW-0235">DNA replication</keyword>
<name>A0A1D8MK55_9VIRU</name>
<proteinExistence type="predicted"/>
<keyword evidence="3" id="KW-0548">Nucleotidyltransferase</keyword>
<keyword evidence="6" id="KW-0479">Metal-binding</keyword>
<dbReference type="EMBL" id="KX259444">
    <property type="protein sequence ID" value="AOV86313.1"/>
    <property type="molecule type" value="Genomic_DNA"/>
</dbReference>
<organism evidence="14">
    <name type="scientific">uncultured virus</name>
    <dbReference type="NCBI Taxonomy" id="340016"/>
    <lineage>
        <taxon>Viruses</taxon>
        <taxon>environmental samples</taxon>
    </lineage>
</organism>
<dbReference type="GO" id="GO:0016787">
    <property type="term" value="F:hydrolase activity"/>
    <property type="evidence" value="ECO:0007669"/>
    <property type="project" value="UniProtKB-KW"/>
</dbReference>
<evidence type="ECO:0000256" key="6">
    <source>
        <dbReference type="ARBA" id="ARBA00022723"/>
    </source>
</evidence>
<keyword evidence="2" id="KW-0808">Transferase</keyword>
<dbReference type="GO" id="GO:0046872">
    <property type="term" value="F:metal ion binding"/>
    <property type="evidence" value="ECO:0007669"/>
    <property type="project" value="UniProtKB-KW"/>
</dbReference>
<dbReference type="SUPFAM" id="SSF55464">
    <property type="entry name" value="Origin of replication-binding domain, RBD-like"/>
    <property type="match status" value="1"/>
</dbReference>
<dbReference type="GO" id="GO:0003677">
    <property type="term" value="F:DNA binding"/>
    <property type="evidence" value="ECO:0007669"/>
    <property type="project" value="UniProtKB-KW"/>
</dbReference>
<dbReference type="Pfam" id="PF00799">
    <property type="entry name" value="Gemini_AL1"/>
    <property type="match status" value="1"/>
</dbReference>
<keyword evidence="7" id="KW-0547">Nucleotide-binding</keyword>
<sequence length="358" mass="41475">MQNEQKAQPRRRNFQGSDDEESEDEYKVHGEGESKRFRFNARKCFLTYAKCPIPPESFLDLFPLAHRVKTCFAKQELHEDKTPHLHAFVSFTRKLDLSNPGCFDIPLQPGDDDRDVHGQLRVRHHPNIKRVAGIDNTVRRYEYLCKDGTPPTVLRGEERFLHPFSKNFTREFGDRVNWLEYLRSVAQPRPVWPILGPALTGPGGEQLPRIEFQDPREAGKKRHAWIYGPPDAGKTKWLEENVYCWRNYKIADNLYPYDQYYGDASIIIYDDVKPVASHLLSASNSSKYPRPVPGKTRYFRHTFPAGLATWIVVCTNFSIQSTFADEEPETIEALKARFIEIKIRRPADPNSQPQVIDD</sequence>
<protein>
    <submittedName>
        <fullName evidence="14">Putative rep protein</fullName>
    </submittedName>
</protein>
<evidence type="ECO:0000256" key="2">
    <source>
        <dbReference type="ARBA" id="ARBA00022679"/>
    </source>
</evidence>
<dbReference type="GO" id="GO:0000166">
    <property type="term" value="F:nucleotide binding"/>
    <property type="evidence" value="ECO:0007669"/>
    <property type="project" value="UniProtKB-KW"/>
</dbReference>
<evidence type="ECO:0000259" key="13">
    <source>
        <dbReference type="PROSITE" id="PS52020"/>
    </source>
</evidence>
<dbReference type="GO" id="GO:0016779">
    <property type="term" value="F:nucleotidyltransferase activity"/>
    <property type="evidence" value="ECO:0007669"/>
    <property type="project" value="UniProtKB-KW"/>
</dbReference>
<dbReference type="PROSITE" id="PS52020">
    <property type="entry name" value="CRESS_DNA_REP"/>
    <property type="match status" value="1"/>
</dbReference>
<dbReference type="Gene3D" id="3.40.1310.20">
    <property type="match status" value="1"/>
</dbReference>
<accession>A0A1D8MK55</accession>
<evidence type="ECO:0000256" key="10">
    <source>
        <dbReference type="ARBA" id="ARBA00023124"/>
    </source>
</evidence>
<dbReference type="InterPro" id="IPR049912">
    <property type="entry name" value="CRESS_DNA_REP"/>
</dbReference>
<keyword evidence="8" id="KW-0255">Endonuclease</keyword>
<evidence type="ECO:0000256" key="8">
    <source>
        <dbReference type="ARBA" id="ARBA00022759"/>
    </source>
</evidence>
<keyword evidence="5" id="KW-0540">Nuclease</keyword>
<evidence type="ECO:0000256" key="1">
    <source>
        <dbReference type="ARBA" id="ARBA00004147"/>
    </source>
</evidence>
<dbReference type="GO" id="GO:0042025">
    <property type="term" value="C:host cell nucleus"/>
    <property type="evidence" value="ECO:0007669"/>
    <property type="project" value="UniProtKB-SubCell"/>
</dbReference>
<keyword evidence="10" id="KW-0190">Covalent protein-DNA linkage</keyword>
<evidence type="ECO:0000256" key="9">
    <source>
        <dbReference type="ARBA" id="ARBA00022801"/>
    </source>
</evidence>